<accession>A0A4Z2FHZ8</accession>
<feature type="region of interest" description="Disordered" evidence="1">
    <location>
        <begin position="37"/>
        <end position="70"/>
    </location>
</feature>
<evidence type="ECO:0000256" key="1">
    <source>
        <dbReference type="SAM" id="MobiDB-lite"/>
    </source>
</evidence>
<dbReference type="AlphaFoldDB" id="A0A4Z2FHZ8"/>
<comment type="caution">
    <text evidence="2">The sequence shown here is derived from an EMBL/GenBank/DDBJ whole genome shotgun (WGS) entry which is preliminary data.</text>
</comment>
<gene>
    <name evidence="2" type="ORF">EYF80_049451</name>
</gene>
<reference evidence="2 3" key="1">
    <citation type="submission" date="2019-03" db="EMBL/GenBank/DDBJ databases">
        <title>First draft genome of Liparis tanakae, snailfish: a comprehensive survey of snailfish specific genes.</title>
        <authorList>
            <person name="Kim W."/>
            <person name="Song I."/>
            <person name="Jeong J.-H."/>
            <person name="Kim D."/>
            <person name="Kim S."/>
            <person name="Ryu S."/>
            <person name="Song J.Y."/>
            <person name="Lee S.K."/>
        </authorList>
    </citation>
    <scope>NUCLEOTIDE SEQUENCE [LARGE SCALE GENOMIC DNA]</scope>
    <source>
        <tissue evidence="2">Muscle</tissue>
    </source>
</reference>
<dbReference type="EMBL" id="SRLO01001194">
    <property type="protein sequence ID" value="TNN40383.1"/>
    <property type="molecule type" value="Genomic_DNA"/>
</dbReference>
<evidence type="ECO:0000313" key="2">
    <source>
        <dbReference type="EMBL" id="TNN40383.1"/>
    </source>
</evidence>
<sequence>MSSFTSLTEDLTLQINSQHFAGIVYNTNTGRDLRQTESQIRGNSSNEGNIKSLRALTEKPEASSRRLHPG</sequence>
<evidence type="ECO:0000313" key="3">
    <source>
        <dbReference type="Proteomes" id="UP000314294"/>
    </source>
</evidence>
<dbReference type="Proteomes" id="UP000314294">
    <property type="component" value="Unassembled WGS sequence"/>
</dbReference>
<protein>
    <submittedName>
        <fullName evidence="2">Uncharacterized protein</fullName>
    </submittedName>
</protein>
<organism evidence="2 3">
    <name type="scientific">Liparis tanakae</name>
    <name type="common">Tanaka's snailfish</name>
    <dbReference type="NCBI Taxonomy" id="230148"/>
    <lineage>
        <taxon>Eukaryota</taxon>
        <taxon>Metazoa</taxon>
        <taxon>Chordata</taxon>
        <taxon>Craniata</taxon>
        <taxon>Vertebrata</taxon>
        <taxon>Euteleostomi</taxon>
        <taxon>Actinopterygii</taxon>
        <taxon>Neopterygii</taxon>
        <taxon>Teleostei</taxon>
        <taxon>Neoteleostei</taxon>
        <taxon>Acanthomorphata</taxon>
        <taxon>Eupercaria</taxon>
        <taxon>Perciformes</taxon>
        <taxon>Cottioidei</taxon>
        <taxon>Cottales</taxon>
        <taxon>Liparidae</taxon>
        <taxon>Liparis</taxon>
    </lineage>
</organism>
<name>A0A4Z2FHZ8_9TELE</name>
<proteinExistence type="predicted"/>
<keyword evidence="3" id="KW-1185">Reference proteome</keyword>
<feature type="compositionally biased region" description="Polar residues" evidence="1">
    <location>
        <begin position="37"/>
        <end position="49"/>
    </location>
</feature>